<feature type="compositionally biased region" description="Low complexity" evidence="1">
    <location>
        <begin position="315"/>
        <end position="325"/>
    </location>
</feature>
<feature type="region of interest" description="Disordered" evidence="1">
    <location>
        <begin position="481"/>
        <end position="508"/>
    </location>
</feature>
<evidence type="ECO:0000313" key="4">
    <source>
        <dbReference type="Proteomes" id="UP000317303"/>
    </source>
</evidence>
<feature type="compositionally biased region" description="Basic and acidic residues" evidence="1">
    <location>
        <begin position="493"/>
        <end position="507"/>
    </location>
</feature>
<gene>
    <name evidence="3" type="ORF">JD82_04181</name>
</gene>
<evidence type="ECO:0000256" key="1">
    <source>
        <dbReference type="SAM" id="MobiDB-lite"/>
    </source>
</evidence>
<sequence>MTSETRDGRSGDGLRPDPRQDGGRSALMAALALSAVSAVLLVLGSVVPVVENAERGFSGVGMTVVLAALPLVVAAVFAARGRAGVAVGVLVGVAALAPGRAVLDLQFAADPSRALRPDLYLPADLQAHSPSTGLWLLLAGHAVAFVAGALAIRARGGSAAGDPVFAGEAGDEDGATSGVQHDRSTRRLAAVVGLAVVAAIGLLMQPFASENVYLLAQNAFEGPIVAMAGYLLIAAALPLAAAIAVSSGEGDGAGGAAGVPRGVLHGLAVAGAAVAVPAVVAGVVVDSARVDTGPFVALAGLLGLVVVGALPATTSDASDVSTSSGADKDRDGGAAVQLPGGVRLLVTTGALAVGTGALAVVGALTPQLETQAAIAPPESPARWTLLTAGLVVGAIGVAVVVDAVSTRRAAAVLRPVLSVAWVSVLVAGTAVLDTAVTATGSAGGLASAGPGVVWTWIAMLLAAVTAVCSVVAGAVERDAAEENAEENAGNAEDDARNTEDADGRAADGEATGPAPVLLGAVALAGVLAVAAFALPVLTASGYAAAGLVSRFGTPSWGLLAGVLVVLGALALVPWSRPRSAVGALVGVGVVLALHAAAFPLTRGQLDDAAAGGGFWLAFAALIAVVVSAMIAALGAPARAKDQGAARR</sequence>
<feature type="region of interest" description="Disordered" evidence="1">
    <location>
        <begin position="1"/>
        <end position="22"/>
    </location>
</feature>
<proteinExistence type="predicted"/>
<accession>A0A660CIP7</accession>
<organism evidence="3 4">
    <name type="scientific">Prauserella rugosa</name>
    <dbReference type="NCBI Taxonomy" id="43354"/>
    <lineage>
        <taxon>Bacteria</taxon>
        <taxon>Bacillati</taxon>
        <taxon>Actinomycetota</taxon>
        <taxon>Actinomycetes</taxon>
        <taxon>Pseudonocardiales</taxon>
        <taxon>Pseudonocardiaceae</taxon>
        <taxon>Prauserella</taxon>
    </lineage>
</organism>
<feature type="transmembrane region" description="Helical" evidence="2">
    <location>
        <begin position="85"/>
        <end position="103"/>
    </location>
</feature>
<feature type="transmembrane region" description="Helical" evidence="2">
    <location>
        <begin position="262"/>
        <end position="283"/>
    </location>
</feature>
<comment type="caution">
    <text evidence="3">The sequence shown here is derived from an EMBL/GenBank/DDBJ whole genome shotgun (WGS) entry which is preliminary data.</text>
</comment>
<keyword evidence="2" id="KW-0812">Transmembrane</keyword>
<feature type="transmembrane region" description="Helical" evidence="2">
    <location>
        <begin position="56"/>
        <end position="78"/>
    </location>
</feature>
<dbReference type="OrthoDB" id="3638762at2"/>
<feature type="transmembrane region" description="Helical" evidence="2">
    <location>
        <begin position="514"/>
        <end position="536"/>
    </location>
</feature>
<feature type="transmembrane region" description="Helical" evidence="2">
    <location>
        <begin position="295"/>
        <end position="313"/>
    </location>
</feature>
<dbReference type="RefSeq" id="WP_145600604.1">
    <property type="nucleotide sequence ID" value="NZ_JOIJ01000010.1"/>
</dbReference>
<feature type="transmembrane region" description="Helical" evidence="2">
    <location>
        <begin position="134"/>
        <end position="152"/>
    </location>
</feature>
<feature type="transmembrane region" description="Helical" evidence="2">
    <location>
        <begin position="344"/>
        <end position="365"/>
    </location>
</feature>
<keyword evidence="4" id="KW-1185">Reference proteome</keyword>
<dbReference type="AlphaFoldDB" id="A0A660CIP7"/>
<feature type="region of interest" description="Disordered" evidence="1">
    <location>
        <begin position="315"/>
        <end position="334"/>
    </location>
</feature>
<feature type="transmembrane region" description="Helical" evidence="2">
    <location>
        <begin position="188"/>
        <end position="208"/>
    </location>
</feature>
<feature type="transmembrane region" description="Helical" evidence="2">
    <location>
        <begin position="556"/>
        <end position="574"/>
    </location>
</feature>
<feature type="transmembrane region" description="Helical" evidence="2">
    <location>
        <begin position="613"/>
        <end position="637"/>
    </location>
</feature>
<name>A0A660CIP7_9PSEU</name>
<evidence type="ECO:0000256" key="2">
    <source>
        <dbReference type="SAM" id="Phobius"/>
    </source>
</evidence>
<protein>
    <submittedName>
        <fullName evidence="3">Uncharacterized protein</fullName>
    </submittedName>
</protein>
<keyword evidence="2" id="KW-1133">Transmembrane helix</keyword>
<evidence type="ECO:0000313" key="3">
    <source>
        <dbReference type="EMBL" id="TWH22304.1"/>
    </source>
</evidence>
<feature type="transmembrane region" description="Helical" evidence="2">
    <location>
        <begin position="228"/>
        <end position="250"/>
    </location>
</feature>
<feature type="transmembrane region" description="Helical" evidence="2">
    <location>
        <begin position="411"/>
        <end position="432"/>
    </location>
</feature>
<keyword evidence="2" id="KW-0472">Membrane</keyword>
<feature type="transmembrane region" description="Helical" evidence="2">
    <location>
        <begin position="452"/>
        <end position="475"/>
    </location>
</feature>
<dbReference type="Proteomes" id="UP000317303">
    <property type="component" value="Unassembled WGS sequence"/>
</dbReference>
<feature type="transmembrane region" description="Helical" evidence="2">
    <location>
        <begin position="581"/>
        <end position="601"/>
    </location>
</feature>
<reference evidence="3 4" key="1">
    <citation type="submission" date="2019-07" db="EMBL/GenBank/DDBJ databases">
        <title>R&amp;d 2014.</title>
        <authorList>
            <person name="Klenk H.-P."/>
        </authorList>
    </citation>
    <scope>NUCLEOTIDE SEQUENCE [LARGE SCALE GENOMIC DNA]</scope>
    <source>
        <strain evidence="3 4">DSM 43194</strain>
    </source>
</reference>
<feature type="transmembrane region" description="Helical" evidence="2">
    <location>
        <begin position="25"/>
        <end position="50"/>
    </location>
</feature>
<feature type="transmembrane region" description="Helical" evidence="2">
    <location>
        <begin position="385"/>
        <end position="404"/>
    </location>
</feature>
<dbReference type="EMBL" id="VLJV01000001">
    <property type="protein sequence ID" value="TWH22304.1"/>
    <property type="molecule type" value="Genomic_DNA"/>
</dbReference>